<accession>A0A392W6E3</accession>
<dbReference type="Proteomes" id="UP000265520">
    <property type="component" value="Unassembled WGS sequence"/>
</dbReference>
<protein>
    <submittedName>
        <fullName evidence="1">Uncharacterized protein</fullName>
    </submittedName>
</protein>
<dbReference type="AlphaFoldDB" id="A0A392W6E3"/>
<keyword evidence="2" id="KW-1185">Reference proteome</keyword>
<organism evidence="1 2">
    <name type="scientific">Trifolium medium</name>
    <dbReference type="NCBI Taxonomy" id="97028"/>
    <lineage>
        <taxon>Eukaryota</taxon>
        <taxon>Viridiplantae</taxon>
        <taxon>Streptophyta</taxon>
        <taxon>Embryophyta</taxon>
        <taxon>Tracheophyta</taxon>
        <taxon>Spermatophyta</taxon>
        <taxon>Magnoliopsida</taxon>
        <taxon>eudicotyledons</taxon>
        <taxon>Gunneridae</taxon>
        <taxon>Pentapetalae</taxon>
        <taxon>rosids</taxon>
        <taxon>fabids</taxon>
        <taxon>Fabales</taxon>
        <taxon>Fabaceae</taxon>
        <taxon>Papilionoideae</taxon>
        <taxon>50 kb inversion clade</taxon>
        <taxon>NPAAA clade</taxon>
        <taxon>Hologalegina</taxon>
        <taxon>IRL clade</taxon>
        <taxon>Trifolieae</taxon>
        <taxon>Trifolium</taxon>
    </lineage>
</organism>
<evidence type="ECO:0000313" key="1">
    <source>
        <dbReference type="EMBL" id="MCI95333.1"/>
    </source>
</evidence>
<reference evidence="1 2" key="1">
    <citation type="journal article" date="2018" name="Front. Plant Sci.">
        <title>Red Clover (Trifolium pratense) and Zigzag Clover (T. medium) - A Picture of Genomic Similarities and Differences.</title>
        <authorList>
            <person name="Dluhosova J."/>
            <person name="Istvanek J."/>
            <person name="Nedelnik J."/>
            <person name="Repkova J."/>
        </authorList>
    </citation>
    <scope>NUCLEOTIDE SEQUENCE [LARGE SCALE GENOMIC DNA]</scope>
    <source>
        <strain evidence="2">cv. 10/8</strain>
        <tissue evidence="1">Leaf</tissue>
    </source>
</reference>
<evidence type="ECO:0000313" key="2">
    <source>
        <dbReference type="Proteomes" id="UP000265520"/>
    </source>
</evidence>
<proteinExistence type="predicted"/>
<feature type="non-terminal residue" evidence="1">
    <location>
        <position position="33"/>
    </location>
</feature>
<comment type="caution">
    <text evidence="1">The sequence shown here is derived from an EMBL/GenBank/DDBJ whole genome shotgun (WGS) entry which is preliminary data.</text>
</comment>
<name>A0A392W6E3_9FABA</name>
<dbReference type="EMBL" id="LXQA011383819">
    <property type="protein sequence ID" value="MCI95333.1"/>
    <property type="molecule type" value="Genomic_DNA"/>
</dbReference>
<sequence>MPMVLGLLDVPIGIGFARKRFHFIGSSGDLETQ</sequence>